<dbReference type="Gene3D" id="3.40.50.2020">
    <property type="match status" value="1"/>
</dbReference>
<dbReference type="Pfam" id="PF00156">
    <property type="entry name" value="Pribosyltran"/>
    <property type="match status" value="1"/>
</dbReference>
<dbReference type="EMBL" id="JACOQL010000004">
    <property type="protein sequence ID" value="MBC9247878.1"/>
    <property type="molecule type" value="Genomic_DNA"/>
</dbReference>
<dbReference type="PANTHER" id="PTHR47505:SF1">
    <property type="entry name" value="DNA UTILIZATION PROTEIN YHGH"/>
    <property type="match status" value="1"/>
</dbReference>
<dbReference type="Proteomes" id="UP000608594">
    <property type="component" value="Unassembled WGS sequence"/>
</dbReference>
<comment type="caution">
    <text evidence="4">The sequence shown here is derived from an EMBL/GenBank/DDBJ whole genome shotgun (WGS) entry which is preliminary data.</text>
</comment>
<dbReference type="CDD" id="cd06223">
    <property type="entry name" value="PRTases_typeI"/>
    <property type="match status" value="1"/>
</dbReference>
<evidence type="ECO:0000313" key="5">
    <source>
        <dbReference type="Proteomes" id="UP000608594"/>
    </source>
</evidence>
<dbReference type="RefSeq" id="WP_187794365.1">
    <property type="nucleotide sequence ID" value="NZ_JACOQL010000004.1"/>
</dbReference>
<dbReference type="AlphaFoldDB" id="A0A926GBB7"/>
<reference evidence="4" key="1">
    <citation type="submission" date="2020-08" db="EMBL/GenBank/DDBJ databases">
        <title>Paracoccus amoyensis sp. nov., isolated from the surface seawater at coast of Xiamen, Fujian.</title>
        <authorList>
            <person name="Lyu L."/>
        </authorList>
    </citation>
    <scope>NUCLEOTIDE SEQUENCE</scope>
    <source>
        <strain evidence="4">11-3</strain>
    </source>
</reference>
<keyword evidence="5" id="KW-1185">Reference proteome</keyword>
<dbReference type="SUPFAM" id="SSF53271">
    <property type="entry name" value="PRTase-like"/>
    <property type="match status" value="1"/>
</dbReference>
<evidence type="ECO:0000313" key="4">
    <source>
        <dbReference type="EMBL" id="MBC9247878.1"/>
    </source>
</evidence>
<dbReference type="InterPro" id="IPR051910">
    <property type="entry name" value="ComF/GntX_DNA_util-trans"/>
</dbReference>
<organism evidence="4 5">
    <name type="scientific">Paracoccus amoyensis</name>
    <dbReference type="NCBI Taxonomy" id="2760093"/>
    <lineage>
        <taxon>Bacteria</taxon>
        <taxon>Pseudomonadati</taxon>
        <taxon>Pseudomonadota</taxon>
        <taxon>Alphaproteobacteria</taxon>
        <taxon>Rhodobacterales</taxon>
        <taxon>Paracoccaceae</taxon>
        <taxon>Paracoccus</taxon>
    </lineage>
</organism>
<name>A0A926GBB7_9RHOB</name>
<proteinExistence type="inferred from homology"/>
<gene>
    <name evidence="4" type="ORF">H4P12_14450</name>
</gene>
<dbReference type="PANTHER" id="PTHR47505">
    <property type="entry name" value="DNA UTILIZATION PROTEIN YHGH"/>
    <property type="match status" value="1"/>
</dbReference>
<evidence type="ECO:0000256" key="1">
    <source>
        <dbReference type="ARBA" id="ARBA00008007"/>
    </source>
</evidence>
<dbReference type="InterPro" id="IPR000836">
    <property type="entry name" value="PRTase_dom"/>
</dbReference>
<sequence>MKGVLHLIYPPQCLGCAASVTASTATQADLCHDCWRDTRFITGTCCHRCGAPLPDDGAAQTADAALTCDDCLAIARPWTNGRAALVYSGIGRQLVLSLKHSDRPDLAPALAGWLASAARPLIRPDMIVAPVPLHLRRLFKRKYNQAALMSAHLSRTCDLEHRPDLLIRRKHTQMQDHRGVADRFENLRDAIVIHPRHVAFVAGRRVLLVDDVMTSGATLSVATQALLEAGSGSVSVAVLARAVKND</sequence>
<evidence type="ECO:0000259" key="2">
    <source>
        <dbReference type="Pfam" id="PF00156"/>
    </source>
</evidence>
<feature type="domain" description="Phosphoribosyltransferase" evidence="2">
    <location>
        <begin position="197"/>
        <end position="241"/>
    </location>
</feature>
<dbReference type="Pfam" id="PF18912">
    <property type="entry name" value="DZR_2"/>
    <property type="match status" value="1"/>
</dbReference>
<comment type="similarity">
    <text evidence="1">Belongs to the ComF/GntX family.</text>
</comment>
<evidence type="ECO:0000259" key="3">
    <source>
        <dbReference type="Pfam" id="PF18912"/>
    </source>
</evidence>
<dbReference type="InterPro" id="IPR044005">
    <property type="entry name" value="DZR_2"/>
</dbReference>
<protein>
    <submittedName>
        <fullName evidence="4">ComF family protein</fullName>
    </submittedName>
</protein>
<accession>A0A926GBB7</accession>
<feature type="domain" description="Double zinc ribbon" evidence="3">
    <location>
        <begin position="4"/>
        <end position="72"/>
    </location>
</feature>
<dbReference type="InterPro" id="IPR029057">
    <property type="entry name" value="PRTase-like"/>
</dbReference>